<evidence type="ECO:0000256" key="2">
    <source>
        <dbReference type="SAM" id="MobiDB-lite"/>
    </source>
</evidence>
<dbReference type="Gene3D" id="3.30.160.60">
    <property type="entry name" value="Classic Zinc Finger"/>
    <property type="match status" value="1"/>
</dbReference>
<evidence type="ECO:0000256" key="1">
    <source>
        <dbReference type="PROSITE-ProRule" id="PRU00042"/>
    </source>
</evidence>
<dbReference type="InterPro" id="IPR013087">
    <property type="entry name" value="Znf_C2H2_type"/>
</dbReference>
<proteinExistence type="predicted"/>
<dbReference type="PANTHER" id="PTHR31912">
    <property type="entry name" value="IP13529P"/>
    <property type="match status" value="1"/>
</dbReference>
<keyword evidence="1" id="KW-0862">Zinc</keyword>
<dbReference type="PANTHER" id="PTHR31912:SF34">
    <property type="entry name" value="NOTOCHORD-RELATED PROTEIN"/>
    <property type="match status" value="1"/>
</dbReference>
<dbReference type="SMART" id="SM00355">
    <property type="entry name" value="ZnF_C2H2"/>
    <property type="match status" value="2"/>
</dbReference>
<evidence type="ECO:0000259" key="3">
    <source>
        <dbReference type="PROSITE" id="PS50157"/>
    </source>
</evidence>
<dbReference type="AlphaFoldDB" id="A0A9C6WMG0"/>
<dbReference type="SUPFAM" id="SSF57667">
    <property type="entry name" value="beta-beta-alpha zinc fingers"/>
    <property type="match status" value="1"/>
</dbReference>
<feature type="domain" description="C2H2-type" evidence="3">
    <location>
        <begin position="44"/>
        <end position="72"/>
    </location>
</feature>
<accession>A0A9C6WMG0</accession>
<dbReference type="PROSITE" id="PS50157">
    <property type="entry name" value="ZINC_FINGER_C2H2_2"/>
    <property type="match status" value="1"/>
</dbReference>
<name>A0A9C6WMG0_FRAOC</name>
<evidence type="ECO:0000313" key="4">
    <source>
        <dbReference type="Proteomes" id="UP000504606"/>
    </source>
</evidence>
<keyword evidence="1" id="KW-0479">Metal-binding</keyword>
<dbReference type="GO" id="GO:0008270">
    <property type="term" value="F:zinc ion binding"/>
    <property type="evidence" value="ECO:0007669"/>
    <property type="project" value="UniProtKB-KW"/>
</dbReference>
<feature type="region of interest" description="Disordered" evidence="2">
    <location>
        <begin position="101"/>
        <end position="121"/>
    </location>
</feature>
<keyword evidence="4" id="KW-1185">Reference proteome</keyword>
<feature type="compositionally biased region" description="Acidic residues" evidence="2">
    <location>
        <begin position="644"/>
        <end position="668"/>
    </location>
</feature>
<protein>
    <submittedName>
        <fullName evidence="5">Uncharacterized protein LOC113212231</fullName>
    </submittedName>
</protein>
<organism evidence="4 5">
    <name type="scientific">Frankliniella occidentalis</name>
    <name type="common">Western flower thrips</name>
    <name type="synonym">Euthrips occidentalis</name>
    <dbReference type="NCBI Taxonomy" id="133901"/>
    <lineage>
        <taxon>Eukaryota</taxon>
        <taxon>Metazoa</taxon>
        <taxon>Ecdysozoa</taxon>
        <taxon>Arthropoda</taxon>
        <taxon>Hexapoda</taxon>
        <taxon>Insecta</taxon>
        <taxon>Pterygota</taxon>
        <taxon>Neoptera</taxon>
        <taxon>Paraneoptera</taxon>
        <taxon>Thysanoptera</taxon>
        <taxon>Terebrantia</taxon>
        <taxon>Thripoidea</taxon>
        <taxon>Thripidae</taxon>
        <taxon>Frankliniella</taxon>
    </lineage>
</organism>
<dbReference type="KEGG" id="foc:113212231"/>
<dbReference type="Proteomes" id="UP000504606">
    <property type="component" value="Unplaced"/>
</dbReference>
<sequence length="894" mass="102036">MSKRRLFSCAQCPDLGKRFKLENDKSAESLNEHYRNQHWGISSFVCSVCNLLFDHKTSLIRHMVSSHQDEPEVMDASFCAGPSASSVCDDDEIGNDNEEMGNASASDTTRSMDTDACNKPPSKGLTEVAGEIVMELRSTARLTNAAIQRFQKGYDKLVTAHNQILFEKMSAALKAKGMLEDDINEVWTKINVPEDPFKELKTVENQLKFYEKKYGLVIPKEYFLDTRVDNRLNPKINEFVPTQVTESFQYVHIIETMKLILSNKSKRNAIFKDLLSNDGVLRSYVDGSDCKDHPFLQRHRNVLHIILFYDDLEIAAPLGSKTVIHKLGVFFFQILNGSAHAKSRLSSIHLLALAYSQDLKKKGAFKKVLFHFVEEMKKLGSEEGVEITLDGAPFTLRAILVAVCADTLAAHELLGFLSSSALHFCRICMINRGDFRENGNEEAPLRTKHEHDNQVREVKEDYSLSTQYGVKDECCLNDCPFFHCVNGSVFDAFHDLLEGVVPAILKYVLRNFVKIRKLFNLRTFNSDIAGFSYGIPDSKNKPKDNFVMKMITTGKPLRQSGTNLWCLMRVFPFLVGPYVPEGDEHMELIFITQDIMKIVFSFEISEADLVELDSLIFKLLDNFKRLFVRDPNEANTAPTQNRGDEDEEEDVFLDDSEENEENENEDLGVNEPEPAEQEKPLNIHLFNKLHHLKHYVYLMKRFGPIVRFWCAKFEGSLKIFRQYAAICCNFKNPPKTMAQMFQLSHLWSIISTAEDDDDTMMEFGSTTEMSLENVEHRNLLEEAGITQFSVTNMAMINGEEYRPGLFLAFKEPQARVPEFAIITDIYVVDKRTAYFALKPWKSTLSGKYNAYKISADETSAPFLRNVLSLENFRPIASWNLKSGDMYLAPRTQIL</sequence>
<dbReference type="RefSeq" id="XP_052121412.1">
    <property type="nucleotide sequence ID" value="XM_052265452.1"/>
</dbReference>
<keyword evidence="1" id="KW-0863">Zinc-finger</keyword>
<dbReference type="PROSITE" id="PS00028">
    <property type="entry name" value="ZINC_FINGER_C2H2_1"/>
    <property type="match status" value="1"/>
</dbReference>
<dbReference type="GeneID" id="113212231"/>
<reference evidence="5" key="1">
    <citation type="submission" date="2025-08" db="UniProtKB">
        <authorList>
            <consortium name="RefSeq"/>
        </authorList>
    </citation>
    <scope>IDENTIFICATION</scope>
    <source>
        <tissue evidence="5">Whole organism</tissue>
    </source>
</reference>
<feature type="region of interest" description="Disordered" evidence="2">
    <location>
        <begin position="634"/>
        <end position="674"/>
    </location>
</feature>
<gene>
    <name evidence="5" type="primary">LOC113212231</name>
</gene>
<evidence type="ECO:0000313" key="5">
    <source>
        <dbReference type="RefSeq" id="XP_052121412.1"/>
    </source>
</evidence>
<dbReference type="InterPro" id="IPR036236">
    <property type="entry name" value="Znf_C2H2_sf"/>
</dbReference>
<dbReference type="OrthoDB" id="8192917at2759"/>